<dbReference type="InterPro" id="IPR021109">
    <property type="entry name" value="Peptidase_aspartic_dom_sf"/>
</dbReference>
<keyword evidence="4" id="KW-0378">Hydrolase</keyword>
<keyword evidence="6" id="KW-1185">Reference proteome</keyword>
<accession>A0A915EPV8</accession>
<dbReference type="PANTHER" id="PTHR12917">
    <property type="entry name" value="ASPARTYL PROTEASE DDI-RELATED"/>
    <property type="match status" value="1"/>
</dbReference>
<evidence type="ECO:0000256" key="1">
    <source>
        <dbReference type="ARBA" id="ARBA00009136"/>
    </source>
</evidence>
<name>A0A915EPV8_9BILA</name>
<dbReference type="AlphaFoldDB" id="A0A915EPV8"/>
<evidence type="ECO:0000259" key="5">
    <source>
        <dbReference type="Pfam" id="PF09668"/>
    </source>
</evidence>
<evidence type="ECO:0000313" key="6">
    <source>
        <dbReference type="Proteomes" id="UP000887574"/>
    </source>
</evidence>
<keyword evidence="2" id="KW-0645">Protease</keyword>
<protein>
    <submittedName>
        <fullName evidence="7">Aspartic peptidase DDI1-type domain-containing protein</fullName>
    </submittedName>
</protein>
<evidence type="ECO:0000256" key="4">
    <source>
        <dbReference type="ARBA" id="ARBA00022801"/>
    </source>
</evidence>
<dbReference type="InterPro" id="IPR019103">
    <property type="entry name" value="Peptidase_aspartic_DDI1-type"/>
</dbReference>
<evidence type="ECO:0000256" key="3">
    <source>
        <dbReference type="ARBA" id="ARBA00022750"/>
    </source>
</evidence>
<dbReference type="CDD" id="cd05479">
    <property type="entry name" value="RP_DDI"/>
    <property type="match status" value="1"/>
</dbReference>
<dbReference type="WBParaSite" id="jg8217">
    <property type="protein sequence ID" value="jg8217"/>
    <property type="gene ID" value="jg8217"/>
</dbReference>
<comment type="similarity">
    <text evidence="1">Belongs to the DDI1 family.</text>
</comment>
<feature type="domain" description="Aspartic peptidase DDI1-type" evidence="5">
    <location>
        <begin position="13"/>
        <end position="122"/>
    </location>
</feature>
<dbReference type="SUPFAM" id="SSF50630">
    <property type="entry name" value="Acid proteases"/>
    <property type="match status" value="1"/>
</dbReference>
<dbReference type="GO" id="GO:0006508">
    <property type="term" value="P:proteolysis"/>
    <property type="evidence" value="ECO:0007669"/>
    <property type="project" value="UniProtKB-KW"/>
</dbReference>
<organism evidence="6 7">
    <name type="scientific">Ditylenchus dipsaci</name>
    <dbReference type="NCBI Taxonomy" id="166011"/>
    <lineage>
        <taxon>Eukaryota</taxon>
        <taxon>Metazoa</taxon>
        <taxon>Ecdysozoa</taxon>
        <taxon>Nematoda</taxon>
        <taxon>Chromadorea</taxon>
        <taxon>Rhabditida</taxon>
        <taxon>Tylenchina</taxon>
        <taxon>Tylenchomorpha</taxon>
        <taxon>Sphaerularioidea</taxon>
        <taxon>Anguinidae</taxon>
        <taxon>Anguininae</taxon>
        <taxon>Ditylenchus</taxon>
    </lineage>
</organism>
<dbReference type="PANTHER" id="PTHR12917:SF1">
    <property type="entry name" value="AT13091P"/>
    <property type="match status" value="1"/>
</dbReference>
<evidence type="ECO:0000313" key="7">
    <source>
        <dbReference type="WBParaSite" id="jg8217"/>
    </source>
</evidence>
<proteinExistence type="inferred from homology"/>
<keyword evidence="3" id="KW-0064">Aspartyl protease</keyword>
<dbReference type="GO" id="GO:0004190">
    <property type="term" value="F:aspartic-type endopeptidase activity"/>
    <property type="evidence" value="ECO:0007669"/>
    <property type="project" value="UniProtKB-KW"/>
</dbReference>
<evidence type="ECO:0000256" key="2">
    <source>
        <dbReference type="ARBA" id="ARBA00022670"/>
    </source>
</evidence>
<reference evidence="7" key="1">
    <citation type="submission" date="2022-11" db="UniProtKB">
        <authorList>
            <consortium name="WormBaseParasite"/>
        </authorList>
    </citation>
    <scope>IDENTIFICATION</scope>
</reference>
<dbReference type="Proteomes" id="UP000887574">
    <property type="component" value="Unplaced"/>
</dbReference>
<dbReference type="Pfam" id="PF09668">
    <property type="entry name" value="Asp_protease"/>
    <property type="match status" value="1"/>
</dbReference>
<sequence length="163" mass="18367">MKTVKKFAMEHMPEAFVPVHMLYIRMKINNHPVVAFIDSGAQGSILSESCAKRCNISRLVDTRYRLTAIGIGGSQKFVGRIHSCQVQVEGNIFPCSFDVIGDRDMDILFGLDVLRRHQCHIDLKKGVLRFADGTEAPFVSEVDFIKETETTKRKDPVTTVEHS</sequence>
<dbReference type="Gene3D" id="2.40.70.10">
    <property type="entry name" value="Acid Proteases"/>
    <property type="match status" value="1"/>
</dbReference>